<dbReference type="RefSeq" id="XP_031915339.1">
    <property type="nucleotide sequence ID" value="XM_032054189.1"/>
</dbReference>
<evidence type="ECO:0000313" key="3">
    <source>
        <dbReference type="Proteomes" id="UP000325672"/>
    </source>
</evidence>
<evidence type="ECO:0000256" key="1">
    <source>
        <dbReference type="SAM" id="MobiDB-lite"/>
    </source>
</evidence>
<evidence type="ECO:0000313" key="2">
    <source>
        <dbReference type="EMBL" id="KAE8139276.1"/>
    </source>
</evidence>
<feature type="non-terminal residue" evidence="2">
    <location>
        <position position="1"/>
    </location>
</feature>
<feature type="region of interest" description="Disordered" evidence="1">
    <location>
        <begin position="1"/>
        <end position="32"/>
    </location>
</feature>
<sequence length="96" mass="10286">NSDARHSAVVVASNDTSNDTMNDSGDNKSDDVTLVHHKHGAEEGEKHKRKSCIINGNVGVQKSSIHIMSGGRVEGGSVIVNGDLSREAFMELFKPK</sequence>
<feature type="compositionally biased region" description="Polar residues" evidence="1">
    <location>
        <begin position="13"/>
        <end position="24"/>
    </location>
</feature>
<proteinExistence type="predicted"/>
<keyword evidence="3" id="KW-1185">Reference proteome</keyword>
<organism evidence="2 3">
    <name type="scientific">Aspergillus pseudotamarii</name>
    <dbReference type="NCBI Taxonomy" id="132259"/>
    <lineage>
        <taxon>Eukaryota</taxon>
        <taxon>Fungi</taxon>
        <taxon>Dikarya</taxon>
        <taxon>Ascomycota</taxon>
        <taxon>Pezizomycotina</taxon>
        <taxon>Eurotiomycetes</taxon>
        <taxon>Eurotiomycetidae</taxon>
        <taxon>Eurotiales</taxon>
        <taxon>Aspergillaceae</taxon>
        <taxon>Aspergillus</taxon>
        <taxon>Aspergillus subgen. Circumdati</taxon>
    </lineage>
</organism>
<name>A0A5N6SX72_ASPPS</name>
<dbReference type="GeneID" id="43638399"/>
<dbReference type="AlphaFoldDB" id="A0A5N6SX72"/>
<dbReference type="Proteomes" id="UP000325672">
    <property type="component" value="Unassembled WGS sequence"/>
</dbReference>
<dbReference type="EMBL" id="ML743567">
    <property type="protein sequence ID" value="KAE8139276.1"/>
    <property type="molecule type" value="Genomic_DNA"/>
</dbReference>
<accession>A0A5N6SX72</accession>
<protein>
    <submittedName>
        <fullName evidence="2">Uncharacterized protein</fullName>
    </submittedName>
</protein>
<gene>
    <name evidence="2" type="ORF">BDV38DRAFT_243169</name>
</gene>
<reference evidence="2 3" key="1">
    <citation type="submission" date="2019-04" db="EMBL/GenBank/DDBJ databases">
        <title>Friends and foes A comparative genomics study of 23 Aspergillus species from section Flavi.</title>
        <authorList>
            <consortium name="DOE Joint Genome Institute"/>
            <person name="Kjaerbolling I."/>
            <person name="Vesth T."/>
            <person name="Frisvad J.C."/>
            <person name="Nybo J.L."/>
            <person name="Theobald S."/>
            <person name="Kildgaard S."/>
            <person name="Isbrandt T."/>
            <person name="Kuo A."/>
            <person name="Sato A."/>
            <person name="Lyhne E.K."/>
            <person name="Kogle M.E."/>
            <person name="Wiebenga A."/>
            <person name="Kun R.S."/>
            <person name="Lubbers R.J."/>
            <person name="Makela M.R."/>
            <person name="Barry K."/>
            <person name="Chovatia M."/>
            <person name="Clum A."/>
            <person name="Daum C."/>
            <person name="Haridas S."/>
            <person name="He G."/>
            <person name="LaButti K."/>
            <person name="Lipzen A."/>
            <person name="Mondo S."/>
            <person name="Riley R."/>
            <person name="Salamov A."/>
            <person name="Simmons B.A."/>
            <person name="Magnuson J.K."/>
            <person name="Henrissat B."/>
            <person name="Mortensen U.H."/>
            <person name="Larsen T.O."/>
            <person name="Devries R.P."/>
            <person name="Grigoriev I.V."/>
            <person name="Machida M."/>
            <person name="Baker S.E."/>
            <person name="Andersen M.R."/>
        </authorList>
    </citation>
    <scope>NUCLEOTIDE SEQUENCE [LARGE SCALE GENOMIC DNA]</scope>
    <source>
        <strain evidence="2 3">CBS 117625</strain>
    </source>
</reference>